<dbReference type="EMBL" id="BMPZ01000003">
    <property type="protein sequence ID" value="GGI80790.1"/>
    <property type="molecule type" value="Genomic_DNA"/>
</dbReference>
<dbReference type="Gene3D" id="3.30.450.20">
    <property type="entry name" value="PAS domain"/>
    <property type="match status" value="2"/>
</dbReference>
<evidence type="ECO:0000256" key="3">
    <source>
        <dbReference type="ARBA" id="ARBA00022636"/>
    </source>
</evidence>
<dbReference type="Proteomes" id="UP000613743">
    <property type="component" value="Unassembled WGS sequence"/>
</dbReference>
<dbReference type="GO" id="GO:0071111">
    <property type="term" value="F:cyclic-guanylate-specific phosphodiesterase activity"/>
    <property type="evidence" value="ECO:0007669"/>
    <property type="project" value="UniProtKB-EC"/>
</dbReference>
<dbReference type="InterPro" id="IPR015943">
    <property type="entry name" value="WD40/YVTN_repeat-like_dom_sf"/>
</dbReference>
<organism evidence="9 10">
    <name type="scientific">Shewanella gelidii</name>
    <dbReference type="NCBI Taxonomy" id="1642821"/>
    <lineage>
        <taxon>Bacteria</taxon>
        <taxon>Pseudomonadati</taxon>
        <taxon>Pseudomonadota</taxon>
        <taxon>Gammaproteobacteria</taxon>
        <taxon>Alteromonadales</taxon>
        <taxon>Shewanellaceae</taxon>
        <taxon>Shewanella</taxon>
    </lineage>
</organism>
<dbReference type="InterPro" id="IPR013656">
    <property type="entry name" value="PAS_4"/>
</dbReference>
<keyword evidence="5" id="KW-0732">Signal</keyword>
<dbReference type="CDD" id="cd00130">
    <property type="entry name" value="PAS"/>
    <property type="match status" value="1"/>
</dbReference>
<comment type="cofactor">
    <cofactor evidence="1">
        <name>Mg(2+)</name>
        <dbReference type="ChEBI" id="CHEBI:18420"/>
    </cofactor>
</comment>
<dbReference type="SMART" id="SM00091">
    <property type="entry name" value="PAS"/>
    <property type="match status" value="2"/>
</dbReference>
<evidence type="ECO:0000256" key="1">
    <source>
        <dbReference type="ARBA" id="ARBA00001946"/>
    </source>
</evidence>
<comment type="catalytic activity">
    <reaction evidence="4">
        <text>3',3'-c-di-GMP + H2O = 5'-phosphoguanylyl(3'-&gt;5')guanosine + H(+)</text>
        <dbReference type="Rhea" id="RHEA:24902"/>
        <dbReference type="ChEBI" id="CHEBI:15377"/>
        <dbReference type="ChEBI" id="CHEBI:15378"/>
        <dbReference type="ChEBI" id="CHEBI:58754"/>
        <dbReference type="ChEBI" id="CHEBI:58805"/>
        <dbReference type="EC" id="3.1.4.52"/>
    </reaction>
    <physiologicalReaction direction="left-to-right" evidence="4">
        <dbReference type="Rhea" id="RHEA:24903"/>
    </physiologicalReaction>
</comment>
<dbReference type="FunFam" id="3.30.70.270:FF:000001">
    <property type="entry name" value="Diguanylate cyclase domain protein"/>
    <property type="match status" value="1"/>
</dbReference>
<dbReference type="PROSITE" id="PS50887">
    <property type="entry name" value="GGDEF"/>
    <property type="match status" value="1"/>
</dbReference>
<dbReference type="InterPro" id="IPR001633">
    <property type="entry name" value="EAL_dom"/>
</dbReference>
<evidence type="ECO:0000313" key="9">
    <source>
        <dbReference type="EMBL" id="GGI80790.1"/>
    </source>
</evidence>
<evidence type="ECO:0000259" key="8">
    <source>
        <dbReference type="PROSITE" id="PS50887"/>
    </source>
</evidence>
<dbReference type="InterPro" id="IPR035919">
    <property type="entry name" value="EAL_sf"/>
</dbReference>
<dbReference type="Pfam" id="PF08448">
    <property type="entry name" value="PAS_4"/>
    <property type="match status" value="1"/>
</dbReference>
<dbReference type="SMART" id="SM00267">
    <property type="entry name" value="GGDEF"/>
    <property type="match status" value="1"/>
</dbReference>
<dbReference type="Gene3D" id="3.30.70.270">
    <property type="match status" value="1"/>
</dbReference>
<keyword evidence="3" id="KW-0973">c-di-GMP</keyword>
<dbReference type="CDD" id="cd01948">
    <property type="entry name" value="EAL"/>
    <property type="match status" value="1"/>
</dbReference>
<dbReference type="InterPro" id="IPR035965">
    <property type="entry name" value="PAS-like_dom_sf"/>
</dbReference>
<dbReference type="InterPro" id="IPR043128">
    <property type="entry name" value="Rev_trsase/Diguanyl_cyclase"/>
</dbReference>
<accession>A0A917JQ59</accession>
<dbReference type="PROSITE" id="PS50883">
    <property type="entry name" value="EAL"/>
    <property type="match status" value="1"/>
</dbReference>
<dbReference type="Pfam" id="PF00990">
    <property type="entry name" value="GGDEF"/>
    <property type="match status" value="1"/>
</dbReference>
<reference evidence="9" key="1">
    <citation type="journal article" date="2014" name="Int. J. Syst. Evol. Microbiol.">
        <title>Complete genome sequence of Corynebacterium casei LMG S-19264T (=DSM 44701T), isolated from a smear-ripened cheese.</title>
        <authorList>
            <consortium name="US DOE Joint Genome Institute (JGI-PGF)"/>
            <person name="Walter F."/>
            <person name="Albersmeier A."/>
            <person name="Kalinowski J."/>
            <person name="Ruckert C."/>
        </authorList>
    </citation>
    <scope>NUCLEOTIDE SEQUENCE</scope>
    <source>
        <strain evidence="9">JCM 30804</strain>
    </source>
</reference>
<feature type="signal peptide" evidence="5">
    <location>
        <begin position="1"/>
        <end position="29"/>
    </location>
</feature>
<dbReference type="CDD" id="cd01949">
    <property type="entry name" value="GGDEF"/>
    <property type="match status" value="1"/>
</dbReference>
<evidence type="ECO:0000256" key="4">
    <source>
        <dbReference type="ARBA" id="ARBA00051114"/>
    </source>
</evidence>
<sequence length="1490" mass="169111">MVVSMGRVARFFHFFILLCMVWLCAAASADDIVKRVFTLKDGLGNTTINDISFDTLGFVWVATEQGLYRVSNEKIRRVDKVGSKALVSDDYITHVINIDKENLLIGSYTNLYLYNIYSNTFTEFGTPELFPHFQASGLADHARLDADTLLLLSYSGELQALSIKDKTLTDLATLIPQTGQNFDTMQLLSNGHLLIANEAHIELRQLNGALIQAVPWQAEFGHVKQVYQDSLLRVWVTSSEGLFQIATDNWEVQRIEELPFYLSTIQEDDEHNLWLAGRSGLLHWSPQTRVLNSYQQTLKQRADIEYVTDISITAEGLVWVGGAGDGIAVLTLPPDFLLATMDNLPPYYIGNEVVWSIYAEENDVWLGTDGGVVKVDQALRRSQPVIIADLELNDSVYKIDPLDDEHLLISTTNGLYVIHKKNSKSQRFSSWAGGQSSLELQAIYNSYQDPMIEGRIWFATYDQLFYWQPGMLAPQLMQTYRVDGSNKPLNINSMFRDSSGTFWVAGEFLFGHIQEDGAFYAQPLSNALNGKLATISQIIEPKPGKLWLGTGQQGVVEFDIASDEFREVRGQWNEECGAIYFFERTPTYTLIGCDSSIVRLDEDTGGVIVVSQADGLIGNELNEGAVYYAPEKGLYVGTPDGAMLLDMHTLTNRIPSRGIVLESIAVYFEHDTDVYLVPERLKRVAPDAKMISFQLSNFDYLNDAPLKLKYRIRRPGDSSEMKYLALEGQSQVNFSGLTAGHYTLDVLSLRHGVWQTEPFSFPFQVDQHWWQSRLFKLMVILWVIGVIYMVAWNRKRRVTRFQRINTALTESDQRLRQSLKGSDSDLWEWDRQTDVLQLDNRSGVLETPNDKIISTLDALPIHPSDRERVNQAWQKLIQGEVDRFDEEYRFRIEGLDWRWLRVKGSPVDVHPKTGTFQRVAGIYSDVTVQRTLESEVSLLAQAFGNTTEGVLILDANERIQVANAAAEKILGLDKEQLKQHFFSELVCKGHVSSDEVMQLLSGKDSWTGEQSVLCQKTFEPCPVWLNISVMRGHRNKLKNYVVVFSDITERKVHEANLRRLANHDVLTGLINRSAFSEHLKLSIHEAQESHQKLALLFLDLDRFKHVNDSFGHGMGDALLMEASARLQHCIGHEQALCRFGGDEFVILANHADDLDKINHLAERILAQFLEPFELFGREFHISTSIGISIFPDDARSSEGLIKNADLAMYHAKDEGRGNFQYYSSERNEEALYHLRLEADLRKAIERNEFELHYQPQIDIEQGETLVGMEALIRWKHPIDGYIRPDIFIGVAEGCGLILEIEHWVLQQACRQGALWSQRTQQAFKLSINISAVHFRQANFVADIQQVLEATQMPKQMLCLEITEGVLMKELHVARSHLKALKQLGISVAIDDFGTGYSSLAYLSQFEVDTLKIDRSFLINLAHSATDQAIVSSIIELARHLKMDVVAEGVETQEQLEQVFERGCSVIQGYYFSKPLPHVAMQQYMEQKLDY</sequence>
<keyword evidence="10" id="KW-1185">Reference proteome</keyword>
<dbReference type="InterPro" id="IPR013783">
    <property type="entry name" value="Ig-like_fold"/>
</dbReference>
<dbReference type="NCBIfam" id="TIGR00254">
    <property type="entry name" value="GGDEF"/>
    <property type="match status" value="1"/>
</dbReference>
<dbReference type="Pfam" id="PF08447">
    <property type="entry name" value="PAS_3"/>
    <property type="match status" value="1"/>
</dbReference>
<evidence type="ECO:0000259" key="7">
    <source>
        <dbReference type="PROSITE" id="PS50883"/>
    </source>
</evidence>
<reference evidence="9" key="2">
    <citation type="submission" date="2020-09" db="EMBL/GenBank/DDBJ databases">
        <authorList>
            <person name="Sun Q."/>
            <person name="Ohkuma M."/>
        </authorList>
    </citation>
    <scope>NUCLEOTIDE SEQUENCE</scope>
    <source>
        <strain evidence="9">JCM 30804</strain>
    </source>
</reference>
<dbReference type="GO" id="GO:0071732">
    <property type="term" value="P:cellular response to nitric oxide"/>
    <property type="evidence" value="ECO:0007669"/>
    <property type="project" value="UniProtKB-ARBA"/>
</dbReference>
<dbReference type="Gene3D" id="2.130.10.10">
    <property type="entry name" value="YVTN repeat-like/Quinoprotein amine dehydrogenase"/>
    <property type="match status" value="2"/>
</dbReference>
<dbReference type="NCBIfam" id="TIGR00229">
    <property type="entry name" value="sensory_box"/>
    <property type="match status" value="1"/>
</dbReference>
<dbReference type="EC" id="3.1.4.52" evidence="2"/>
<gene>
    <name evidence="9" type="ORF">GCM10009332_17690</name>
</gene>
<dbReference type="InterPro" id="IPR000014">
    <property type="entry name" value="PAS"/>
</dbReference>
<feature type="domain" description="GGDEF" evidence="8">
    <location>
        <begin position="1091"/>
        <end position="1224"/>
    </location>
</feature>
<dbReference type="InterPro" id="IPR029787">
    <property type="entry name" value="Nucleotide_cyclase"/>
</dbReference>
<dbReference type="Gene3D" id="2.60.40.10">
    <property type="entry name" value="Immunoglobulins"/>
    <property type="match status" value="1"/>
</dbReference>
<dbReference type="PANTHER" id="PTHR44757">
    <property type="entry name" value="DIGUANYLATE CYCLASE DGCP"/>
    <property type="match status" value="1"/>
</dbReference>
<name>A0A917JQ59_9GAMM</name>
<feature type="domain" description="EAL" evidence="7">
    <location>
        <begin position="1233"/>
        <end position="1488"/>
    </location>
</feature>
<evidence type="ECO:0000259" key="6">
    <source>
        <dbReference type="PROSITE" id="PS50112"/>
    </source>
</evidence>
<dbReference type="InterPro" id="IPR052155">
    <property type="entry name" value="Biofilm_reg_signaling"/>
</dbReference>
<evidence type="ECO:0000256" key="2">
    <source>
        <dbReference type="ARBA" id="ARBA00012282"/>
    </source>
</evidence>
<dbReference type="SMART" id="SM00086">
    <property type="entry name" value="PAC"/>
    <property type="match status" value="2"/>
</dbReference>
<dbReference type="SUPFAM" id="SSF101898">
    <property type="entry name" value="NHL repeat"/>
    <property type="match status" value="1"/>
</dbReference>
<dbReference type="SUPFAM" id="SSF141868">
    <property type="entry name" value="EAL domain-like"/>
    <property type="match status" value="1"/>
</dbReference>
<evidence type="ECO:0000256" key="5">
    <source>
        <dbReference type="SAM" id="SignalP"/>
    </source>
</evidence>
<proteinExistence type="predicted"/>
<comment type="caution">
    <text evidence="9">The sequence shown here is derived from an EMBL/GenBank/DDBJ whole genome shotgun (WGS) entry which is preliminary data.</text>
</comment>
<dbReference type="InterPro" id="IPR013655">
    <property type="entry name" value="PAS_fold_3"/>
</dbReference>
<evidence type="ECO:0000313" key="10">
    <source>
        <dbReference type="Proteomes" id="UP000613743"/>
    </source>
</evidence>
<feature type="domain" description="PAS" evidence="6">
    <location>
        <begin position="935"/>
        <end position="977"/>
    </location>
</feature>
<dbReference type="SUPFAM" id="SSF55785">
    <property type="entry name" value="PYP-like sensor domain (PAS domain)"/>
    <property type="match status" value="2"/>
</dbReference>
<dbReference type="InterPro" id="IPR000160">
    <property type="entry name" value="GGDEF_dom"/>
</dbReference>
<dbReference type="Gene3D" id="3.20.20.450">
    <property type="entry name" value="EAL domain"/>
    <property type="match status" value="1"/>
</dbReference>
<dbReference type="SMART" id="SM00052">
    <property type="entry name" value="EAL"/>
    <property type="match status" value="1"/>
</dbReference>
<protein>
    <recommendedName>
        <fullName evidence="2">cyclic-guanylate-specific phosphodiesterase</fullName>
        <ecNumber evidence="2">3.1.4.52</ecNumber>
    </recommendedName>
</protein>
<dbReference type="PANTHER" id="PTHR44757:SF2">
    <property type="entry name" value="BIOFILM ARCHITECTURE MAINTENANCE PROTEIN MBAA"/>
    <property type="match status" value="1"/>
</dbReference>
<dbReference type="PROSITE" id="PS50112">
    <property type="entry name" value="PAS"/>
    <property type="match status" value="1"/>
</dbReference>
<feature type="chain" id="PRO_5036880351" description="cyclic-guanylate-specific phosphodiesterase" evidence="5">
    <location>
        <begin position="30"/>
        <end position="1490"/>
    </location>
</feature>
<dbReference type="SUPFAM" id="SSF55073">
    <property type="entry name" value="Nucleotide cyclase"/>
    <property type="match status" value="1"/>
</dbReference>
<dbReference type="Pfam" id="PF00563">
    <property type="entry name" value="EAL"/>
    <property type="match status" value="1"/>
</dbReference>
<dbReference type="FunFam" id="3.20.20.450:FF:000001">
    <property type="entry name" value="Cyclic di-GMP phosphodiesterase yahA"/>
    <property type="match status" value="1"/>
</dbReference>
<dbReference type="InterPro" id="IPR001610">
    <property type="entry name" value="PAC"/>
</dbReference>